<evidence type="ECO:0000256" key="1">
    <source>
        <dbReference type="SAM" id="MobiDB-lite"/>
    </source>
</evidence>
<evidence type="ECO:0000313" key="3">
    <source>
        <dbReference type="Proteomes" id="UP000605148"/>
    </source>
</evidence>
<organism evidence="2 3">
    <name type="scientific">Roseibium aquae</name>
    <dbReference type="NCBI Taxonomy" id="1323746"/>
    <lineage>
        <taxon>Bacteria</taxon>
        <taxon>Pseudomonadati</taxon>
        <taxon>Pseudomonadota</taxon>
        <taxon>Alphaproteobacteria</taxon>
        <taxon>Hyphomicrobiales</taxon>
        <taxon>Stappiaceae</taxon>
        <taxon>Roseibium</taxon>
    </lineage>
</organism>
<sequence length="103" mass="10244">MGHPFRLGLVRILAGFGILGASLGIVPAPAEATVIYCTGGPGVPKGCVVRPTATVIYCTRPGFPAGCVVRPAAGPVVVAPGAPAATSTPTNRNGGVNRLGVRR</sequence>
<feature type="region of interest" description="Disordered" evidence="1">
    <location>
        <begin position="80"/>
        <end position="103"/>
    </location>
</feature>
<gene>
    <name evidence="2" type="ORF">GCM10011316_30500</name>
</gene>
<dbReference type="EMBL" id="BMFA01000009">
    <property type="protein sequence ID" value="GGB56289.1"/>
    <property type="molecule type" value="Genomic_DNA"/>
</dbReference>
<reference evidence="2" key="1">
    <citation type="journal article" date="2014" name="Int. J. Syst. Evol. Microbiol.">
        <title>Complete genome sequence of Corynebacterium casei LMG S-19264T (=DSM 44701T), isolated from a smear-ripened cheese.</title>
        <authorList>
            <consortium name="US DOE Joint Genome Institute (JGI-PGF)"/>
            <person name="Walter F."/>
            <person name="Albersmeier A."/>
            <person name="Kalinowski J."/>
            <person name="Ruckert C."/>
        </authorList>
    </citation>
    <scope>NUCLEOTIDE SEQUENCE</scope>
    <source>
        <strain evidence="2">CGMCC 1.12426</strain>
    </source>
</reference>
<comment type="caution">
    <text evidence="2">The sequence shown here is derived from an EMBL/GenBank/DDBJ whole genome shotgun (WGS) entry which is preliminary data.</text>
</comment>
<proteinExistence type="predicted"/>
<dbReference type="Proteomes" id="UP000605148">
    <property type="component" value="Unassembled WGS sequence"/>
</dbReference>
<dbReference type="RefSeq" id="WP_150497214.1">
    <property type="nucleotide sequence ID" value="NZ_BMFA01000009.1"/>
</dbReference>
<keyword evidence="3" id="KW-1185">Reference proteome</keyword>
<dbReference type="AlphaFoldDB" id="A0A916TM92"/>
<protein>
    <submittedName>
        <fullName evidence="2">Uncharacterized protein</fullName>
    </submittedName>
</protein>
<accession>A0A916TM92</accession>
<evidence type="ECO:0000313" key="2">
    <source>
        <dbReference type="EMBL" id="GGB56289.1"/>
    </source>
</evidence>
<name>A0A916TM92_9HYPH</name>
<reference evidence="2" key="2">
    <citation type="submission" date="2020-09" db="EMBL/GenBank/DDBJ databases">
        <authorList>
            <person name="Sun Q."/>
            <person name="Zhou Y."/>
        </authorList>
    </citation>
    <scope>NUCLEOTIDE SEQUENCE</scope>
    <source>
        <strain evidence="2">CGMCC 1.12426</strain>
    </source>
</reference>